<feature type="domain" description="Peptidase S33 tripeptidyl aminopeptidase-like C-terminal" evidence="6">
    <location>
        <begin position="437"/>
        <end position="529"/>
    </location>
</feature>
<dbReference type="Gene3D" id="3.40.50.1820">
    <property type="entry name" value="alpha/beta hydrolase"/>
    <property type="match status" value="1"/>
</dbReference>
<dbReference type="AlphaFoldDB" id="A0A7X5TRE6"/>
<evidence type="ECO:0000256" key="1">
    <source>
        <dbReference type="ARBA" id="ARBA00010088"/>
    </source>
</evidence>
<accession>A0A7X5TRE6</accession>
<evidence type="ECO:0000256" key="3">
    <source>
        <dbReference type="ARBA" id="ARBA00022801"/>
    </source>
</evidence>
<dbReference type="SUPFAM" id="SSF53474">
    <property type="entry name" value="alpha/beta-Hydrolases"/>
    <property type="match status" value="1"/>
</dbReference>
<evidence type="ECO:0000313" key="8">
    <source>
        <dbReference type="Proteomes" id="UP000518878"/>
    </source>
</evidence>
<gene>
    <name evidence="7" type="ORF">HBF32_13385</name>
</gene>
<dbReference type="PANTHER" id="PTHR43248:SF29">
    <property type="entry name" value="TRIPEPTIDYL AMINOPEPTIDASE"/>
    <property type="match status" value="1"/>
</dbReference>
<feature type="signal peptide" evidence="4">
    <location>
        <begin position="1"/>
        <end position="22"/>
    </location>
</feature>
<keyword evidence="2 4" id="KW-0732">Signal</keyword>
<protein>
    <submittedName>
        <fullName evidence="7">Alpha/beta hydrolase</fullName>
    </submittedName>
</protein>
<dbReference type="PANTHER" id="PTHR43248">
    <property type="entry name" value="2-SUCCINYL-6-HYDROXY-2,4-CYCLOHEXADIENE-1-CARBOXYLATE SYNTHASE"/>
    <property type="match status" value="1"/>
</dbReference>
<evidence type="ECO:0000256" key="4">
    <source>
        <dbReference type="SAM" id="SignalP"/>
    </source>
</evidence>
<reference evidence="7 8" key="1">
    <citation type="journal article" date="2006" name="Int. J. Syst. Evol. Microbiol.">
        <title>Dyella yeojuensis sp. nov., isolated from greenhouse soil in Korea.</title>
        <authorList>
            <person name="Kim B.Y."/>
            <person name="Weon H.Y."/>
            <person name="Lee K.H."/>
            <person name="Seok S.J."/>
            <person name="Kwon S.W."/>
            <person name="Go S.J."/>
            <person name="Stackebrandt E."/>
        </authorList>
    </citation>
    <scope>NUCLEOTIDE SEQUENCE [LARGE SCALE GENOMIC DNA]</scope>
    <source>
        <strain evidence="7 8">DSM 17673</strain>
    </source>
</reference>
<keyword evidence="3 7" id="KW-0378">Hydrolase</keyword>
<name>A0A7X5TRE6_9GAMM</name>
<evidence type="ECO:0000313" key="7">
    <source>
        <dbReference type="EMBL" id="NID16457.1"/>
    </source>
</evidence>
<evidence type="ECO:0000256" key="2">
    <source>
        <dbReference type="ARBA" id="ARBA00022729"/>
    </source>
</evidence>
<dbReference type="RefSeq" id="WP_166700092.1">
    <property type="nucleotide sequence ID" value="NZ_JAAQTL010000001.1"/>
</dbReference>
<evidence type="ECO:0000259" key="5">
    <source>
        <dbReference type="Pfam" id="PF00561"/>
    </source>
</evidence>
<dbReference type="InterPro" id="IPR029058">
    <property type="entry name" value="AB_hydrolase_fold"/>
</dbReference>
<organism evidence="7 8">
    <name type="scientific">Luteibacter yeojuensis</name>
    <dbReference type="NCBI Taxonomy" id="345309"/>
    <lineage>
        <taxon>Bacteria</taxon>
        <taxon>Pseudomonadati</taxon>
        <taxon>Pseudomonadota</taxon>
        <taxon>Gammaproteobacteria</taxon>
        <taxon>Lysobacterales</taxon>
        <taxon>Rhodanobacteraceae</taxon>
        <taxon>Luteibacter</taxon>
    </lineage>
</organism>
<dbReference type="InterPro" id="IPR000073">
    <property type="entry name" value="AB_hydrolase_1"/>
</dbReference>
<dbReference type="GO" id="GO:0016787">
    <property type="term" value="F:hydrolase activity"/>
    <property type="evidence" value="ECO:0007669"/>
    <property type="project" value="UniProtKB-KW"/>
</dbReference>
<evidence type="ECO:0000259" key="6">
    <source>
        <dbReference type="Pfam" id="PF08386"/>
    </source>
</evidence>
<dbReference type="Pfam" id="PF08386">
    <property type="entry name" value="Abhydrolase_4"/>
    <property type="match status" value="1"/>
</dbReference>
<sequence length="576" mass="62441">MRRHRLRSWVPPVLAFAMLAGAEPSAGSPDARLTNSVAAVPPLAWGACPEAWIGSSANRLGSRLQCAAMAMPLDHLAPDGRLIEVGVLRVSAAIPAQREGAIFLNGGGPGLHPGALLHSLAAAWTSMRPHDPDEADKRGLAERYDLVAVIPRGQVGAGPIHCRTGLAPRFQYLPTHTDDTNWNLVLAEARDIAQACSAPGHARYVSTEQHAHDMDAIRHAIGDDRVHFYGISYGSMVGARYASLYPEHLDRMILDSPLDFTRDYRAATVATLEARQKRYVETVVAPLLDDPARYGLGSDSGAVSTSIAQLPGDIREAMAGYVESPVQLAAALHAASWMRQDPVPTFDRFRQIIQSAPLAVEAATAIRVRMEAARIARALYVGWSTEPHFSLGAEAASIRTIVPCNDVNWTRSDQEIRQAAQQYAARYFNIDGTETLDELVCSRWGGSAVRTLDLVAMEGARRFLLIQSEKDSTTPLNATTRILDRFNQARMLLVRDSDLHGVFNYTRSPCIERTAAHYLLTGALPESGSRVLACDGTLGNPLHAIPGEPHPPFTAPVPVPVLVDGSSTAAHDELRR</sequence>
<proteinExistence type="inferred from homology"/>
<dbReference type="Proteomes" id="UP000518878">
    <property type="component" value="Unassembled WGS sequence"/>
</dbReference>
<dbReference type="InterPro" id="IPR013595">
    <property type="entry name" value="Pept_S33_TAP-like_C"/>
</dbReference>
<dbReference type="InterPro" id="IPR051601">
    <property type="entry name" value="Serine_prot/Carboxylest_S33"/>
</dbReference>
<dbReference type="Pfam" id="PF00561">
    <property type="entry name" value="Abhydrolase_1"/>
    <property type="match status" value="1"/>
</dbReference>
<dbReference type="EMBL" id="JAAQTL010000001">
    <property type="protein sequence ID" value="NID16457.1"/>
    <property type="molecule type" value="Genomic_DNA"/>
</dbReference>
<comment type="caution">
    <text evidence="7">The sequence shown here is derived from an EMBL/GenBank/DDBJ whole genome shotgun (WGS) entry which is preliminary data.</text>
</comment>
<feature type="domain" description="AB hydrolase-1" evidence="5">
    <location>
        <begin position="138"/>
        <end position="269"/>
    </location>
</feature>
<keyword evidence="8" id="KW-1185">Reference proteome</keyword>
<comment type="similarity">
    <text evidence="1">Belongs to the peptidase S33 family.</text>
</comment>
<feature type="chain" id="PRO_5031449904" evidence="4">
    <location>
        <begin position="23"/>
        <end position="576"/>
    </location>
</feature>